<dbReference type="InterPro" id="IPR000551">
    <property type="entry name" value="MerR-type_HTH_dom"/>
</dbReference>
<dbReference type="Pfam" id="PF13411">
    <property type="entry name" value="MerR_1"/>
    <property type="match status" value="1"/>
</dbReference>
<proteinExistence type="predicted"/>
<evidence type="ECO:0000313" key="2">
    <source>
        <dbReference type="EMBL" id="MDC2830517.1"/>
    </source>
</evidence>
<comment type="caution">
    <text evidence="2">The sequence shown here is derived from an EMBL/GenBank/DDBJ whole genome shotgun (WGS) entry which is preliminary data.</text>
</comment>
<dbReference type="Proteomes" id="UP001220670">
    <property type="component" value="Unassembled WGS sequence"/>
</dbReference>
<organism evidence="2 3">
    <name type="scientific">Limosilactobacillus mucosae</name>
    <name type="common">Lactobacillus mucosae</name>
    <dbReference type="NCBI Taxonomy" id="97478"/>
    <lineage>
        <taxon>Bacteria</taxon>
        <taxon>Bacillati</taxon>
        <taxon>Bacillota</taxon>
        <taxon>Bacilli</taxon>
        <taxon>Lactobacillales</taxon>
        <taxon>Lactobacillaceae</taxon>
        <taxon>Limosilactobacillus</taxon>
    </lineage>
</organism>
<name>A0AAJ1M9L8_LIMMU</name>
<feature type="domain" description="HTH merR-type" evidence="1">
    <location>
        <begin position="20"/>
        <end position="81"/>
    </location>
</feature>
<accession>A0AAJ1M9L8</accession>
<dbReference type="AlphaFoldDB" id="A0AAJ1M9L8"/>
<dbReference type="EMBL" id="JAQONE010000026">
    <property type="protein sequence ID" value="MDC2830517.1"/>
    <property type="molecule type" value="Genomic_DNA"/>
</dbReference>
<protein>
    <submittedName>
        <fullName evidence="2">MerR family transcriptional regulator</fullName>
    </submittedName>
</protein>
<dbReference type="RefSeq" id="WP_272209492.1">
    <property type="nucleotide sequence ID" value="NZ_JAQOMV010000036.1"/>
</dbReference>
<evidence type="ECO:0000259" key="1">
    <source>
        <dbReference type="Pfam" id="PF13411"/>
    </source>
</evidence>
<dbReference type="Gene3D" id="1.10.1660.10">
    <property type="match status" value="1"/>
</dbReference>
<evidence type="ECO:0000313" key="3">
    <source>
        <dbReference type="Proteomes" id="UP001220670"/>
    </source>
</evidence>
<dbReference type="GO" id="GO:0003677">
    <property type="term" value="F:DNA binding"/>
    <property type="evidence" value="ECO:0007669"/>
    <property type="project" value="InterPro"/>
</dbReference>
<dbReference type="InterPro" id="IPR009061">
    <property type="entry name" value="DNA-bd_dom_put_sf"/>
</dbReference>
<gene>
    <name evidence="2" type="ORF">PO250_09520</name>
</gene>
<sequence>MSAITEEFRKMFVHEKLLISMTELSQAVGVSPSQIRYWERKGYIVSEQEQQHKNHKYSMTTLVQVAGIKYFLDEGYTLPVAVKKQEEHCDMSRALKHFIADRLLDFEKAADGATLINLGTLDDDPQKEIVAKVNGAGHVQLLLRDRQSK</sequence>
<dbReference type="GO" id="GO:0006355">
    <property type="term" value="P:regulation of DNA-templated transcription"/>
    <property type="evidence" value="ECO:0007669"/>
    <property type="project" value="InterPro"/>
</dbReference>
<dbReference type="SUPFAM" id="SSF46955">
    <property type="entry name" value="Putative DNA-binding domain"/>
    <property type="match status" value="1"/>
</dbReference>
<dbReference type="CDD" id="cd01105">
    <property type="entry name" value="HTH_GlnR-like"/>
    <property type="match status" value="1"/>
</dbReference>
<reference evidence="2" key="1">
    <citation type="submission" date="2023-01" db="EMBL/GenBank/DDBJ databases">
        <title>Genome analysis of 13 Lactobacillus isolated from gut of wild boar.</title>
        <authorList>
            <person name="Papp P."/>
            <person name="Libisch B."/>
            <person name="Nagy T."/>
            <person name="Olasz F."/>
        </authorList>
    </citation>
    <scope>NUCLEOTIDE SEQUENCE</scope>
    <source>
        <strain evidence="2">F146</strain>
    </source>
</reference>